<dbReference type="PRINTS" id="PR00081">
    <property type="entry name" value="GDHRDH"/>
</dbReference>
<dbReference type="CDD" id="cd05233">
    <property type="entry name" value="SDR_c"/>
    <property type="match status" value="1"/>
</dbReference>
<dbReference type="InterPro" id="IPR036291">
    <property type="entry name" value="NAD(P)-bd_dom_sf"/>
</dbReference>
<dbReference type="InterPro" id="IPR002347">
    <property type="entry name" value="SDR_fam"/>
</dbReference>
<comment type="caution">
    <text evidence="2">The sequence shown here is derived from an EMBL/GenBank/DDBJ whole genome shotgun (WGS) entry which is preliminary data.</text>
</comment>
<evidence type="ECO:0000313" key="3">
    <source>
        <dbReference type="Proteomes" id="UP000655523"/>
    </source>
</evidence>
<accession>A0A972NP52</accession>
<comment type="similarity">
    <text evidence="1">Belongs to the short-chain dehydrogenases/reductases (SDR) family.</text>
</comment>
<dbReference type="PRINTS" id="PR00080">
    <property type="entry name" value="SDRFAMILY"/>
</dbReference>
<dbReference type="AlphaFoldDB" id="A0A972NP52"/>
<gene>
    <name evidence="2" type="ORF">GNZ13_22080</name>
</gene>
<dbReference type="GO" id="GO:0016616">
    <property type="term" value="F:oxidoreductase activity, acting on the CH-OH group of donors, NAD or NADP as acceptor"/>
    <property type="evidence" value="ECO:0007669"/>
    <property type="project" value="TreeGrafter"/>
</dbReference>
<organism evidence="2 3">
    <name type="scientific">Paraburkholderia elongata</name>
    <dbReference type="NCBI Taxonomy" id="2675747"/>
    <lineage>
        <taxon>Bacteria</taxon>
        <taxon>Pseudomonadati</taxon>
        <taxon>Pseudomonadota</taxon>
        <taxon>Betaproteobacteria</taxon>
        <taxon>Burkholderiales</taxon>
        <taxon>Burkholderiaceae</taxon>
        <taxon>Paraburkholderia</taxon>
    </lineage>
</organism>
<reference evidence="2 3" key="1">
    <citation type="submission" date="2019-11" db="EMBL/GenBank/DDBJ databases">
        <title>Metabolism of dissolved organic matter in forest soils.</title>
        <authorList>
            <person name="Cyle K.T."/>
            <person name="Wilhelm R.C."/>
            <person name="Martinez C.E."/>
        </authorList>
    </citation>
    <scope>NUCLEOTIDE SEQUENCE [LARGE SCALE GENOMIC DNA]</scope>
    <source>
        <strain evidence="2 3">5N</strain>
    </source>
</reference>
<dbReference type="PANTHER" id="PTHR42760">
    <property type="entry name" value="SHORT-CHAIN DEHYDROGENASES/REDUCTASES FAMILY MEMBER"/>
    <property type="match status" value="1"/>
</dbReference>
<evidence type="ECO:0000313" key="2">
    <source>
        <dbReference type="EMBL" id="NPT57191.1"/>
    </source>
</evidence>
<evidence type="ECO:0000256" key="1">
    <source>
        <dbReference type="ARBA" id="ARBA00006484"/>
    </source>
</evidence>
<sequence>MPPQRPGPILQAMQTQFNFSDKVVAVTGATGAIGMAIARRFHAAGAHVVAAGRNSDVLARLRDELNERCDVLAGDIADDTHRRDIVAKAAELGGVDVLVNNAGLTKTKKPTEETALDDFDEIIGVNLRAMYALSLDVIRGWTAREHRGAIVNVSSPGAQRAHRNNAIYDVSKGGVDALTRCLAVDFGCYGIRVNAIAPAQIPHSHTVSVDPAAARGLPLPRHGRADEAALPVLFLASEAASFITGHVLPVDGGLLAQLRTAAS</sequence>
<dbReference type="EMBL" id="WOEZ01000119">
    <property type="protein sequence ID" value="NPT57191.1"/>
    <property type="molecule type" value="Genomic_DNA"/>
</dbReference>
<dbReference type="Proteomes" id="UP000655523">
    <property type="component" value="Unassembled WGS sequence"/>
</dbReference>
<dbReference type="FunFam" id="3.40.50.720:FF:000084">
    <property type="entry name" value="Short-chain dehydrogenase reductase"/>
    <property type="match status" value="1"/>
</dbReference>
<dbReference type="Pfam" id="PF13561">
    <property type="entry name" value="adh_short_C2"/>
    <property type="match status" value="1"/>
</dbReference>
<dbReference type="SUPFAM" id="SSF51735">
    <property type="entry name" value="NAD(P)-binding Rossmann-fold domains"/>
    <property type="match status" value="1"/>
</dbReference>
<protein>
    <submittedName>
        <fullName evidence="2">SDR family oxidoreductase</fullName>
    </submittedName>
</protein>
<keyword evidence="3" id="KW-1185">Reference proteome</keyword>
<name>A0A972NP52_9BURK</name>
<proteinExistence type="inferred from homology"/>
<dbReference type="Gene3D" id="3.40.50.720">
    <property type="entry name" value="NAD(P)-binding Rossmann-like Domain"/>
    <property type="match status" value="1"/>
</dbReference>